<name>A0AAD8IGR1_9APIA</name>
<protein>
    <submittedName>
        <fullName evidence="1">Uncharacterized protein</fullName>
    </submittedName>
</protein>
<dbReference type="EMBL" id="JAUIZM010000005">
    <property type="protein sequence ID" value="KAK1383620.1"/>
    <property type="molecule type" value="Genomic_DNA"/>
</dbReference>
<dbReference type="Proteomes" id="UP001237642">
    <property type="component" value="Unassembled WGS sequence"/>
</dbReference>
<reference evidence="1" key="2">
    <citation type="submission" date="2023-05" db="EMBL/GenBank/DDBJ databases">
        <authorList>
            <person name="Schelkunov M.I."/>
        </authorList>
    </citation>
    <scope>NUCLEOTIDE SEQUENCE</scope>
    <source>
        <strain evidence="1">Hsosn_3</strain>
        <tissue evidence="1">Leaf</tissue>
    </source>
</reference>
<gene>
    <name evidence="1" type="ORF">POM88_021355</name>
</gene>
<keyword evidence="2" id="KW-1185">Reference proteome</keyword>
<accession>A0AAD8IGR1</accession>
<reference evidence="1" key="1">
    <citation type="submission" date="2023-02" db="EMBL/GenBank/DDBJ databases">
        <title>Genome of toxic invasive species Heracleum sosnowskyi carries increased number of genes despite the absence of recent whole-genome duplications.</title>
        <authorList>
            <person name="Schelkunov M."/>
            <person name="Shtratnikova V."/>
            <person name="Makarenko M."/>
            <person name="Klepikova A."/>
            <person name="Omelchenko D."/>
            <person name="Novikova G."/>
            <person name="Obukhova E."/>
            <person name="Bogdanov V."/>
            <person name="Penin A."/>
            <person name="Logacheva M."/>
        </authorList>
    </citation>
    <scope>NUCLEOTIDE SEQUENCE</scope>
    <source>
        <strain evidence="1">Hsosn_3</strain>
        <tissue evidence="1">Leaf</tissue>
    </source>
</reference>
<sequence length="117" mass="13805">MYHTCVPSFKLMYVAPDGSDKEMEYNILEIEHDQHGKYVGYQAMEGELSFMSLDHLQKFKYMPDQFRALHYQIMCANSDMIFLKEEIGKALERIEDTLLDELINRNSSFKKIPIQDD</sequence>
<organism evidence="1 2">
    <name type="scientific">Heracleum sosnowskyi</name>
    <dbReference type="NCBI Taxonomy" id="360622"/>
    <lineage>
        <taxon>Eukaryota</taxon>
        <taxon>Viridiplantae</taxon>
        <taxon>Streptophyta</taxon>
        <taxon>Embryophyta</taxon>
        <taxon>Tracheophyta</taxon>
        <taxon>Spermatophyta</taxon>
        <taxon>Magnoliopsida</taxon>
        <taxon>eudicotyledons</taxon>
        <taxon>Gunneridae</taxon>
        <taxon>Pentapetalae</taxon>
        <taxon>asterids</taxon>
        <taxon>campanulids</taxon>
        <taxon>Apiales</taxon>
        <taxon>Apiaceae</taxon>
        <taxon>Apioideae</taxon>
        <taxon>apioid superclade</taxon>
        <taxon>Tordylieae</taxon>
        <taxon>Tordyliinae</taxon>
        <taxon>Heracleum</taxon>
    </lineage>
</organism>
<evidence type="ECO:0000313" key="2">
    <source>
        <dbReference type="Proteomes" id="UP001237642"/>
    </source>
</evidence>
<evidence type="ECO:0000313" key="1">
    <source>
        <dbReference type="EMBL" id="KAK1383620.1"/>
    </source>
</evidence>
<comment type="caution">
    <text evidence="1">The sequence shown here is derived from an EMBL/GenBank/DDBJ whole genome shotgun (WGS) entry which is preliminary data.</text>
</comment>
<dbReference type="AlphaFoldDB" id="A0AAD8IGR1"/>
<proteinExistence type="predicted"/>